<dbReference type="InterPro" id="IPR001453">
    <property type="entry name" value="MoaB/Mog_dom"/>
</dbReference>
<organism evidence="8 9">
    <name type="scientific">Gluconobacter wancherniae NBRC 103581</name>
    <dbReference type="NCBI Taxonomy" id="656744"/>
    <lineage>
        <taxon>Bacteria</taxon>
        <taxon>Pseudomonadati</taxon>
        <taxon>Pseudomonadota</taxon>
        <taxon>Alphaproteobacteria</taxon>
        <taxon>Acetobacterales</taxon>
        <taxon>Acetobacteraceae</taxon>
        <taxon>Gluconobacter</taxon>
    </lineage>
</organism>
<feature type="domain" description="MoaB/Mog" evidence="7">
    <location>
        <begin position="176"/>
        <end position="315"/>
    </location>
</feature>
<keyword evidence="6" id="KW-0500">Molybdenum</keyword>
<keyword evidence="6" id="KW-0479">Metal-binding</keyword>
<gene>
    <name evidence="8" type="primary">moeA</name>
    <name evidence="8" type="ORF">GWA01_02020</name>
</gene>
<evidence type="ECO:0000256" key="4">
    <source>
        <dbReference type="ARBA" id="ARBA00023150"/>
    </source>
</evidence>
<dbReference type="SUPFAM" id="SSF63882">
    <property type="entry name" value="MoeA N-terminal region -like"/>
    <property type="match status" value="1"/>
</dbReference>
<evidence type="ECO:0000313" key="9">
    <source>
        <dbReference type="Proteomes" id="UP000321230"/>
    </source>
</evidence>
<evidence type="ECO:0000256" key="1">
    <source>
        <dbReference type="ARBA" id="ARBA00002901"/>
    </source>
</evidence>
<dbReference type="GO" id="GO:0005829">
    <property type="term" value="C:cytosol"/>
    <property type="evidence" value="ECO:0007669"/>
    <property type="project" value="TreeGrafter"/>
</dbReference>
<sequence>MNELLSVAQAVDLVLRYAGDFGTETVSIEAASGRVLRQSVRAERPQPPYDRVMMDGIAMRCGSGPDLPCEGVLRAGGAPVSLRDGRGCIEVMTGSVLPEGTDTVVPIERLSRHGKILRLESGYTPQKGQFIHRRASDCEAGTELLSRGVRLGGPALAVLAANGCASVEVSRIPSIGIISTGDELVDVDAPVRGWEIRRSNEYAITGSLCSRGFTRLERSIVPDDLEATTKALEAQLSRHDVLVLSGGVSMGIFDHVPKALGRLGVERVFHKVAQRPGKPLWFGIGPEGQQVFGLPGNPVSATSCGVRYVVPLLLAGQGLRSDGTYPVILESATDRIPTLTRFLPVSLRHDDEGRVLATSRPMSTSGDFSHLASTDGFVELDPGQEQAPAGTRAVFHAW</sequence>
<dbReference type="InterPro" id="IPR036135">
    <property type="entry name" value="MoeA_linker/N_sf"/>
</dbReference>
<dbReference type="InterPro" id="IPR036425">
    <property type="entry name" value="MoaB/Mog-like_dom_sf"/>
</dbReference>
<dbReference type="PANTHER" id="PTHR10192:SF5">
    <property type="entry name" value="GEPHYRIN"/>
    <property type="match status" value="1"/>
</dbReference>
<dbReference type="SUPFAM" id="SSF53218">
    <property type="entry name" value="Molybdenum cofactor biosynthesis proteins"/>
    <property type="match status" value="1"/>
</dbReference>
<dbReference type="OrthoDB" id="9804758at2"/>
<dbReference type="InterPro" id="IPR038987">
    <property type="entry name" value="MoeA-like"/>
</dbReference>
<keyword evidence="4 6" id="KW-0501">Molybdenum cofactor biosynthesis</keyword>
<comment type="caution">
    <text evidence="8">The sequence shown here is derived from an EMBL/GenBank/DDBJ whole genome shotgun (WGS) entry which is preliminary data.</text>
</comment>
<dbReference type="GO" id="GO:0006777">
    <property type="term" value="P:Mo-molybdopterin cofactor biosynthetic process"/>
    <property type="evidence" value="ECO:0007669"/>
    <property type="project" value="UniProtKB-UniRule"/>
</dbReference>
<dbReference type="CDD" id="cd00887">
    <property type="entry name" value="MoeA"/>
    <property type="match status" value="1"/>
</dbReference>
<dbReference type="InterPro" id="IPR008284">
    <property type="entry name" value="MoCF_biosynth_CS"/>
</dbReference>
<protein>
    <recommendedName>
        <fullName evidence="6">Molybdopterin molybdenumtransferase</fullName>
        <ecNumber evidence="6">2.10.1.1</ecNumber>
    </recommendedName>
</protein>
<comment type="catalytic activity">
    <reaction evidence="5">
        <text>adenylyl-molybdopterin + molybdate = Mo-molybdopterin + AMP + H(+)</text>
        <dbReference type="Rhea" id="RHEA:35047"/>
        <dbReference type="ChEBI" id="CHEBI:15378"/>
        <dbReference type="ChEBI" id="CHEBI:36264"/>
        <dbReference type="ChEBI" id="CHEBI:62727"/>
        <dbReference type="ChEBI" id="CHEBI:71302"/>
        <dbReference type="ChEBI" id="CHEBI:456215"/>
        <dbReference type="EC" id="2.10.1.1"/>
    </reaction>
</comment>
<evidence type="ECO:0000313" key="8">
    <source>
        <dbReference type="EMBL" id="GEK92432.1"/>
    </source>
</evidence>
<dbReference type="RefSeq" id="WP_146793154.1">
    <property type="nucleotide sequence ID" value="NZ_BARC01000005.1"/>
</dbReference>
<dbReference type="InterPro" id="IPR005110">
    <property type="entry name" value="MoeA_linker/N"/>
</dbReference>
<dbReference type="Pfam" id="PF03453">
    <property type="entry name" value="MoeA_N"/>
    <property type="match status" value="1"/>
</dbReference>
<comment type="cofactor">
    <cofactor evidence="6">
        <name>Mg(2+)</name>
        <dbReference type="ChEBI" id="CHEBI:18420"/>
    </cofactor>
</comment>
<dbReference type="AlphaFoldDB" id="A0A511AXT7"/>
<dbReference type="SMART" id="SM00852">
    <property type="entry name" value="MoCF_biosynth"/>
    <property type="match status" value="1"/>
</dbReference>
<dbReference type="EMBL" id="BJUZ01000001">
    <property type="protein sequence ID" value="GEK92432.1"/>
    <property type="molecule type" value="Genomic_DNA"/>
</dbReference>
<dbReference type="Gene3D" id="2.40.340.10">
    <property type="entry name" value="MoeA, C-terminal, domain IV"/>
    <property type="match status" value="1"/>
</dbReference>
<evidence type="ECO:0000256" key="5">
    <source>
        <dbReference type="ARBA" id="ARBA00047317"/>
    </source>
</evidence>
<dbReference type="InterPro" id="IPR005111">
    <property type="entry name" value="MoeA_C_domain_IV"/>
</dbReference>
<evidence type="ECO:0000256" key="2">
    <source>
        <dbReference type="ARBA" id="ARBA00005046"/>
    </source>
</evidence>
<dbReference type="Gene3D" id="3.40.980.10">
    <property type="entry name" value="MoaB/Mog-like domain"/>
    <property type="match status" value="1"/>
</dbReference>
<dbReference type="SUPFAM" id="SSF63867">
    <property type="entry name" value="MoeA C-terminal domain-like"/>
    <property type="match status" value="1"/>
</dbReference>
<comment type="pathway">
    <text evidence="2 6">Cofactor biosynthesis; molybdopterin biosynthesis.</text>
</comment>
<dbReference type="PANTHER" id="PTHR10192">
    <property type="entry name" value="MOLYBDOPTERIN BIOSYNTHESIS PROTEIN"/>
    <property type="match status" value="1"/>
</dbReference>
<accession>A0A511AXT7</accession>
<dbReference type="Pfam" id="PF03454">
    <property type="entry name" value="MoeA_C"/>
    <property type="match status" value="1"/>
</dbReference>
<evidence type="ECO:0000259" key="7">
    <source>
        <dbReference type="SMART" id="SM00852"/>
    </source>
</evidence>
<comment type="function">
    <text evidence="1 6">Catalyzes the insertion of molybdate into adenylated molybdopterin with the concomitant release of AMP.</text>
</comment>
<dbReference type="GO" id="GO:0061599">
    <property type="term" value="F:molybdopterin molybdotransferase activity"/>
    <property type="evidence" value="ECO:0007669"/>
    <property type="project" value="UniProtKB-UniRule"/>
</dbReference>
<dbReference type="UniPathway" id="UPA00344"/>
<dbReference type="Gene3D" id="2.170.190.11">
    <property type="entry name" value="Molybdopterin biosynthesis moea protein, domain 3"/>
    <property type="match status" value="1"/>
</dbReference>
<dbReference type="InterPro" id="IPR036688">
    <property type="entry name" value="MoeA_C_domain_IV_sf"/>
</dbReference>
<dbReference type="Pfam" id="PF00994">
    <property type="entry name" value="MoCF_biosynth"/>
    <property type="match status" value="1"/>
</dbReference>
<comment type="similarity">
    <text evidence="3 6">Belongs to the MoeA family.</text>
</comment>
<proteinExistence type="inferred from homology"/>
<keyword evidence="6 8" id="KW-0808">Transferase</keyword>
<keyword evidence="6" id="KW-0460">Magnesium</keyword>
<keyword evidence="9" id="KW-1185">Reference proteome</keyword>
<dbReference type="Proteomes" id="UP000321230">
    <property type="component" value="Unassembled WGS sequence"/>
</dbReference>
<dbReference type="Gene3D" id="3.90.105.10">
    <property type="entry name" value="Molybdopterin biosynthesis moea protein, domain 2"/>
    <property type="match status" value="1"/>
</dbReference>
<dbReference type="PROSITE" id="PS01079">
    <property type="entry name" value="MOCF_BIOSYNTHESIS_2"/>
    <property type="match status" value="1"/>
</dbReference>
<name>A0A511AXT7_9PROT</name>
<evidence type="ECO:0000256" key="6">
    <source>
        <dbReference type="RuleBase" id="RU365090"/>
    </source>
</evidence>
<dbReference type="GO" id="GO:0046872">
    <property type="term" value="F:metal ion binding"/>
    <property type="evidence" value="ECO:0007669"/>
    <property type="project" value="UniProtKB-UniRule"/>
</dbReference>
<dbReference type="EC" id="2.10.1.1" evidence="6"/>
<reference evidence="8 9" key="1">
    <citation type="submission" date="2019-07" db="EMBL/GenBank/DDBJ databases">
        <title>Whole genome shotgun sequence of Gluconobacter wancherniae NBRC 103581.</title>
        <authorList>
            <person name="Hosoyama A."/>
            <person name="Uohara A."/>
            <person name="Ohji S."/>
            <person name="Ichikawa N."/>
        </authorList>
    </citation>
    <scope>NUCLEOTIDE SEQUENCE [LARGE SCALE GENOMIC DNA]</scope>
    <source>
        <strain evidence="8 9">NBRC 103581</strain>
    </source>
</reference>
<evidence type="ECO:0000256" key="3">
    <source>
        <dbReference type="ARBA" id="ARBA00010763"/>
    </source>
</evidence>